<comment type="caution">
    <text evidence="1">The sequence shown here is derived from an EMBL/GenBank/DDBJ whole genome shotgun (WGS) entry which is preliminary data.</text>
</comment>
<name>A0ACC3B7E6_9EURO</name>
<gene>
    <name evidence="1" type="ORF">N8T08_003338</name>
</gene>
<organism evidence="1 2">
    <name type="scientific">Aspergillus melleus</name>
    <dbReference type="NCBI Taxonomy" id="138277"/>
    <lineage>
        <taxon>Eukaryota</taxon>
        <taxon>Fungi</taxon>
        <taxon>Dikarya</taxon>
        <taxon>Ascomycota</taxon>
        <taxon>Pezizomycotina</taxon>
        <taxon>Eurotiomycetes</taxon>
        <taxon>Eurotiomycetidae</taxon>
        <taxon>Eurotiales</taxon>
        <taxon>Aspergillaceae</taxon>
        <taxon>Aspergillus</taxon>
        <taxon>Aspergillus subgen. Circumdati</taxon>
    </lineage>
</organism>
<reference evidence="1 2" key="1">
    <citation type="journal article" date="2023" name="ACS Omega">
        <title>Identification of the Neoaspergillic Acid Biosynthesis Gene Cluster by Establishing an In Vitro CRISPR-Ribonucleoprotein Genetic System in Aspergillus melleus.</title>
        <authorList>
            <person name="Yuan B."/>
            <person name="Grau M.F."/>
            <person name="Murata R.M."/>
            <person name="Torok T."/>
            <person name="Venkateswaran K."/>
            <person name="Stajich J.E."/>
            <person name="Wang C.C.C."/>
        </authorList>
    </citation>
    <scope>NUCLEOTIDE SEQUENCE [LARGE SCALE GENOMIC DNA]</scope>
    <source>
        <strain evidence="1 2">IMV 1140</strain>
    </source>
</reference>
<dbReference type="Proteomes" id="UP001177260">
    <property type="component" value="Unassembled WGS sequence"/>
</dbReference>
<evidence type="ECO:0000313" key="1">
    <source>
        <dbReference type="EMBL" id="KAK1146248.1"/>
    </source>
</evidence>
<accession>A0ACC3B7E6</accession>
<protein>
    <submittedName>
        <fullName evidence="1">Uncharacterized protein</fullName>
    </submittedName>
</protein>
<keyword evidence="2" id="KW-1185">Reference proteome</keyword>
<sequence>MPLVRKTFWVTILTLGKWEKEVDRYSSAYESVSKGEYAVFTFEPPRTENWLVFEVPTSQHSMFLKSCDKAARGLNVAAINGHRTFNCDGSRTNSGLSVILVDNEKDEGLPQWSRLPLSPTYEGSDTLNIPAEESDSRPRPLTREECNAVEQRIEPIAWDPVRDRELHWPC</sequence>
<dbReference type="EMBL" id="JAOPJF010000019">
    <property type="protein sequence ID" value="KAK1146248.1"/>
    <property type="molecule type" value="Genomic_DNA"/>
</dbReference>
<evidence type="ECO:0000313" key="2">
    <source>
        <dbReference type="Proteomes" id="UP001177260"/>
    </source>
</evidence>
<proteinExistence type="predicted"/>